<dbReference type="OrthoDB" id="9814265at2"/>
<evidence type="ECO:0000259" key="10">
    <source>
        <dbReference type="Pfam" id="PF04290"/>
    </source>
</evidence>
<feature type="transmembrane region" description="Helical" evidence="9">
    <location>
        <begin position="47"/>
        <end position="66"/>
    </location>
</feature>
<dbReference type="PANTHER" id="PTHR35011:SF2">
    <property type="entry name" value="2,3-DIKETO-L-GULONATE TRAP TRANSPORTER SMALL PERMEASE PROTEIN YIAM"/>
    <property type="match status" value="1"/>
</dbReference>
<dbReference type="GO" id="GO:0022857">
    <property type="term" value="F:transmembrane transporter activity"/>
    <property type="evidence" value="ECO:0007669"/>
    <property type="project" value="TreeGrafter"/>
</dbReference>
<dbReference type="RefSeq" id="WP_019034471.1">
    <property type="nucleotide sequence ID" value="NZ_UGSZ01000001.1"/>
</dbReference>
<keyword evidence="6 9" id="KW-1133">Transmembrane helix</keyword>
<keyword evidence="5 9" id="KW-0812">Transmembrane</keyword>
<dbReference type="InterPro" id="IPR055348">
    <property type="entry name" value="DctQ"/>
</dbReference>
<evidence type="ECO:0000256" key="2">
    <source>
        <dbReference type="ARBA" id="ARBA00022448"/>
    </source>
</evidence>
<evidence type="ECO:0000313" key="11">
    <source>
        <dbReference type="EMBL" id="SUB56698.1"/>
    </source>
</evidence>
<feature type="transmembrane region" description="Helical" evidence="9">
    <location>
        <begin position="87"/>
        <end position="105"/>
    </location>
</feature>
<comment type="subcellular location">
    <subcellularLocation>
        <location evidence="1">Cell inner membrane</location>
        <topology evidence="1">Multi-pass membrane protein</topology>
    </subcellularLocation>
</comment>
<evidence type="ECO:0000256" key="1">
    <source>
        <dbReference type="ARBA" id="ARBA00004429"/>
    </source>
</evidence>
<evidence type="ECO:0000256" key="7">
    <source>
        <dbReference type="ARBA" id="ARBA00023136"/>
    </source>
</evidence>
<dbReference type="Proteomes" id="UP000255517">
    <property type="component" value="Unassembled WGS sequence"/>
</dbReference>
<evidence type="ECO:0000256" key="6">
    <source>
        <dbReference type="ARBA" id="ARBA00022989"/>
    </source>
</evidence>
<organism evidence="11 12">
    <name type="scientific">Peptoniphilus lacrimalis</name>
    <dbReference type="NCBI Taxonomy" id="33031"/>
    <lineage>
        <taxon>Bacteria</taxon>
        <taxon>Bacillati</taxon>
        <taxon>Bacillota</taxon>
        <taxon>Tissierellia</taxon>
        <taxon>Tissierellales</taxon>
        <taxon>Peptoniphilaceae</taxon>
        <taxon>Peptoniphilus</taxon>
    </lineage>
</organism>
<dbReference type="EMBL" id="UGSZ01000001">
    <property type="protein sequence ID" value="SUB56698.1"/>
    <property type="molecule type" value="Genomic_DNA"/>
</dbReference>
<protein>
    <submittedName>
        <fullName evidence="11">2,3-diketo-L-gulonate TRAP transporter small permease protein yiaM</fullName>
    </submittedName>
</protein>
<dbReference type="STRING" id="1122949.GCA_000378725_00551"/>
<dbReference type="InterPro" id="IPR007387">
    <property type="entry name" value="TRAP_DctQ"/>
</dbReference>
<keyword evidence="3" id="KW-1003">Cell membrane</keyword>
<dbReference type="Pfam" id="PF04290">
    <property type="entry name" value="DctQ"/>
    <property type="match status" value="1"/>
</dbReference>
<evidence type="ECO:0000256" key="4">
    <source>
        <dbReference type="ARBA" id="ARBA00022519"/>
    </source>
</evidence>
<feature type="transmembrane region" description="Helical" evidence="9">
    <location>
        <begin position="12"/>
        <end position="35"/>
    </location>
</feature>
<sequence>MLKKLEKNFEEIILMTLLVLMSIVLGLQIVARYVFNNSLSWSEELVRYLFIWSTFLGIPYSIKKGISIRVDFLSYRMSYKNQKRLKILNCIFIIILFVIISLFSFDVLNKSILSAQKSPAIGIPTWTLQFSVFISSLLSIYRAVENLFKIRREK</sequence>
<feature type="transmembrane region" description="Helical" evidence="9">
    <location>
        <begin position="125"/>
        <end position="144"/>
    </location>
</feature>
<accession>A0A379C3N5</accession>
<proteinExistence type="inferred from homology"/>
<name>A0A379C3N5_9FIRM</name>
<gene>
    <name evidence="11" type="primary">yiaM_2</name>
    <name evidence="11" type="ORF">NCTC13149_00490</name>
</gene>
<dbReference type="GO" id="GO:0005886">
    <property type="term" value="C:plasma membrane"/>
    <property type="evidence" value="ECO:0007669"/>
    <property type="project" value="UniProtKB-SubCell"/>
</dbReference>
<dbReference type="AlphaFoldDB" id="A0A379C3N5"/>
<keyword evidence="4" id="KW-0997">Cell inner membrane</keyword>
<dbReference type="GO" id="GO:0015740">
    <property type="term" value="P:C4-dicarboxylate transport"/>
    <property type="evidence" value="ECO:0007669"/>
    <property type="project" value="TreeGrafter"/>
</dbReference>
<evidence type="ECO:0000256" key="3">
    <source>
        <dbReference type="ARBA" id="ARBA00022475"/>
    </source>
</evidence>
<keyword evidence="7 9" id="KW-0472">Membrane</keyword>
<evidence type="ECO:0000256" key="9">
    <source>
        <dbReference type="SAM" id="Phobius"/>
    </source>
</evidence>
<keyword evidence="2" id="KW-0813">Transport</keyword>
<reference evidence="11 12" key="1">
    <citation type="submission" date="2018-06" db="EMBL/GenBank/DDBJ databases">
        <authorList>
            <consortium name="Pathogen Informatics"/>
            <person name="Doyle S."/>
        </authorList>
    </citation>
    <scope>NUCLEOTIDE SEQUENCE [LARGE SCALE GENOMIC DNA]</scope>
    <source>
        <strain evidence="11 12">NCTC13149</strain>
    </source>
</reference>
<evidence type="ECO:0000256" key="5">
    <source>
        <dbReference type="ARBA" id="ARBA00022692"/>
    </source>
</evidence>
<dbReference type="PANTHER" id="PTHR35011">
    <property type="entry name" value="2,3-DIKETO-L-GULONATE TRAP TRANSPORTER SMALL PERMEASE PROTEIN YIAM"/>
    <property type="match status" value="1"/>
</dbReference>
<evidence type="ECO:0000313" key="12">
    <source>
        <dbReference type="Proteomes" id="UP000255517"/>
    </source>
</evidence>
<comment type="similarity">
    <text evidence="8">Belongs to the TRAP transporter small permease family.</text>
</comment>
<feature type="domain" description="Tripartite ATP-independent periplasmic transporters DctQ component" evidence="10">
    <location>
        <begin position="21"/>
        <end position="150"/>
    </location>
</feature>
<evidence type="ECO:0000256" key="8">
    <source>
        <dbReference type="ARBA" id="ARBA00038436"/>
    </source>
</evidence>